<dbReference type="GO" id="GO:0005634">
    <property type="term" value="C:nucleus"/>
    <property type="evidence" value="ECO:0007669"/>
    <property type="project" value="UniProtKB-SubCell"/>
</dbReference>
<feature type="compositionally biased region" description="Polar residues" evidence="9">
    <location>
        <begin position="553"/>
        <end position="564"/>
    </location>
</feature>
<dbReference type="STRING" id="543379.A0A232EY58"/>
<evidence type="ECO:0000256" key="1">
    <source>
        <dbReference type="ARBA" id="ARBA00004123"/>
    </source>
</evidence>
<name>A0A232EY58_9HYME</name>
<evidence type="ECO:0000313" key="11">
    <source>
        <dbReference type="EMBL" id="OXU23342.1"/>
    </source>
</evidence>
<comment type="caution">
    <text evidence="11">The sequence shown here is derived from an EMBL/GenBank/DDBJ whole genome shotgun (WGS) entry which is preliminary data.</text>
</comment>
<dbReference type="GO" id="GO:0007464">
    <property type="term" value="P:R3/R4 cell fate commitment"/>
    <property type="evidence" value="ECO:0007669"/>
    <property type="project" value="UniProtKB-ARBA"/>
</dbReference>
<dbReference type="Gene3D" id="3.30.710.10">
    <property type="entry name" value="Potassium Channel Kv1.1, Chain A"/>
    <property type="match status" value="1"/>
</dbReference>
<sequence length="821" mass="92160">MCLQLISDTEKLAPAAILSIEENRSHTLRYSREDHLFCGGLRQPCTNTGCPVLQPLTNAQDIAIVVVVVVVVKDLASAAMSGPERQRQLSSSRMPSSTPEFSSLALVRRYKTVLIMVESANDDYVLQWPGHAAYVTERFSKLLTQQTLVDVTLLCEEQKLRVHKLVLASCSLYFEDMLKDAGPEPTVHLSDLSFSVLKAMIEFMYCGETTVSYIYLPSLLEAARFFKVKELESLVEKMVGLHTPDHNDNEGEYLSKDISGAGRVNGLINNQDDGIRVSFSNKHTGNSESAFDTTESSDSESDRNYLEENSGNLSDSPNDHYLYEESCSIIQDRRDCVKSKSTAYSSLHRNGQVISDNALRQNHREKSIESETGSSTLDSENCEKDSEPNLYERCFDFVNNGYEKDEERSQVYLSPECTDNEVNQVGQCSKVYTHKKRKVNGDNTSKRYAHFEKALPQSLSPNRIDLIEESSNNEAPAVTLQTNLDTEITDYHLLSFSSESIQSIVGCSLSDFCPSSSYEILNTQTRLAAVEDDKDNDRKREERPPEKLRRSNRLNPQESEQSYSRRSKSKLHDDKKKQPSSEIKLLSRTKRKNKELERRVPTVKVIDLPTQSTRRGHSRPLRKASKIVSRCSTKNHLTKSEKEIVSRPKTVEKLNNPVNLEKVESTDNHHASEFVKTNTTASVNRALWGDMSDIAEDGEISEEFLEYSPSTEIPFAVGLLPLRAALERMQATVDHQPRKTRSSVATKQDSNILKRKASPVHQDVPSTAKKLNTNECVVDENASAVCHIQIRTSPQCSRPRKRSLSDGAASLGQTTTVSGRP</sequence>
<dbReference type="GO" id="GO:0035167">
    <property type="term" value="P:larval lymph gland hemopoiesis"/>
    <property type="evidence" value="ECO:0007669"/>
    <property type="project" value="UniProtKB-ARBA"/>
</dbReference>
<dbReference type="InterPro" id="IPR011333">
    <property type="entry name" value="SKP1/BTB/POZ_sf"/>
</dbReference>
<keyword evidence="4" id="KW-0524">Neurogenesis</keyword>
<dbReference type="OrthoDB" id="6678352at2759"/>
<dbReference type="GO" id="GO:0016199">
    <property type="term" value="P:axon midline choice point recognition"/>
    <property type="evidence" value="ECO:0007669"/>
    <property type="project" value="UniProtKB-ARBA"/>
</dbReference>
<evidence type="ECO:0000313" key="12">
    <source>
        <dbReference type="Proteomes" id="UP000215335"/>
    </source>
</evidence>
<feature type="domain" description="BTB" evidence="10">
    <location>
        <begin position="149"/>
        <end position="213"/>
    </location>
</feature>
<keyword evidence="7" id="KW-0539">Nucleus</keyword>
<dbReference type="PROSITE" id="PS50097">
    <property type="entry name" value="BTB"/>
    <property type="match status" value="1"/>
</dbReference>
<dbReference type="CDD" id="cd18315">
    <property type="entry name" value="BTB_POZ_BAB-like"/>
    <property type="match status" value="1"/>
</dbReference>
<evidence type="ECO:0000256" key="9">
    <source>
        <dbReference type="SAM" id="MobiDB-lite"/>
    </source>
</evidence>
<dbReference type="Pfam" id="PF00651">
    <property type="entry name" value="BTB"/>
    <property type="match status" value="1"/>
</dbReference>
<evidence type="ECO:0000256" key="8">
    <source>
        <dbReference type="ARBA" id="ARBA00037382"/>
    </source>
</evidence>
<dbReference type="PANTHER" id="PTHR23110">
    <property type="entry name" value="BTB DOMAIN TRANSCRIPTION FACTOR"/>
    <property type="match status" value="1"/>
</dbReference>
<keyword evidence="6" id="KW-0804">Transcription</keyword>
<feature type="region of interest" description="Disordered" evidence="9">
    <location>
        <begin position="795"/>
        <end position="821"/>
    </location>
</feature>
<dbReference type="GO" id="GO:0048813">
    <property type="term" value="P:dendrite morphogenesis"/>
    <property type="evidence" value="ECO:0007669"/>
    <property type="project" value="UniProtKB-ARBA"/>
</dbReference>
<dbReference type="AlphaFoldDB" id="A0A232EY58"/>
<dbReference type="GO" id="GO:0007526">
    <property type="term" value="P:larval somatic muscle development"/>
    <property type="evidence" value="ECO:0007669"/>
    <property type="project" value="UniProtKB-ARBA"/>
</dbReference>
<feature type="compositionally biased region" description="Polar residues" evidence="9">
    <location>
        <begin position="742"/>
        <end position="751"/>
    </location>
</feature>
<dbReference type="InterPro" id="IPR000210">
    <property type="entry name" value="BTB/POZ_dom"/>
</dbReference>
<dbReference type="SMART" id="SM00225">
    <property type="entry name" value="BTB"/>
    <property type="match status" value="1"/>
</dbReference>
<keyword evidence="2" id="KW-0217">Developmental protein</keyword>
<dbReference type="GO" id="GO:0006357">
    <property type="term" value="P:regulation of transcription by RNA polymerase II"/>
    <property type="evidence" value="ECO:0007669"/>
    <property type="project" value="TreeGrafter"/>
</dbReference>
<evidence type="ECO:0000256" key="3">
    <source>
        <dbReference type="ARBA" id="ARBA00022782"/>
    </source>
</evidence>
<dbReference type="Proteomes" id="UP000215335">
    <property type="component" value="Unassembled WGS sequence"/>
</dbReference>
<dbReference type="InterPro" id="IPR051095">
    <property type="entry name" value="Dros_DevTransReg"/>
</dbReference>
<feature type="compositionally biased region" description="Polar residues" evidence="9">
    <location>
        <begin position="811"/>
        <end position="821"/>
    </location>
</feature>
<comment type="function">
    <text evidence="8">Putative transcription factor required for axon growth and guidance in the central and peripheral nervous systems. Repels CNS axons away from the midline by promoting the expression of the midline repellent sli and its receptor robo.</text>
</comment>
<feature type="compositionally biased region" description="Low complexity" evidence="9">
    <location>
        <begin position="287"/>
        <end position="296"/>
    </location>
</feature>
<evidence type="ECO:0000256" key="5">
    <source>
        <dbReference type="ARBA" id="ARBA00023015"/>
    </source>
</evidence>
<dbReference type="GO" id="GO:0045467">
    <property type="term" value="P:R7 cell development"/>
    <property type="evidence" value="ECO:0007669"/>
    <property type="project" value="UniProtKB-ARBA"/>
</dbReference>
<organism evidence="11 12">
    <name type="scientific">Trichomalopsis sarcophagae</name>
    <dbReference type="NCBI Taxonomy" id="543379"/>
    <lineage>
        <taxon>Eukaryota</taxon>
        <taxon>Metazoa</taxon>
        <taxon>Ecdysozoa</taxon>
        <taxon>Arthropoda</taxon>
        <taxon>Hexapoda</taxon>
        <taxon>Insecta</taxon>
        <taxon>Pterygota</taxon>
        <taxon>Neoptera</taxon>
        <taxon>Endopterygota</taxon>
        <taxon>Hymenoptera</taxon>
        <taxon>Apocrita</taxon>
        <taxon>Proctotrupomorpha</taxon>
        <taxon>Chalcidoidea</taxon>
        <taxon>Pteromalidae</taxon>
        <taxon>Pteromalinae</taxon>
        <taxon>Trichomalopsis</taxon>
    </lineage>
</organism>
<proteinExistence type="predicted"/>
<evidence type="ECO:0000259" key="10">
    <source>
        <dbReference type="PROSITE" id="PS50097"/>
    </source>
</evidence>
<comment type="subcellular location">
    <subcellularLocation>
        <location evidence="1">Nucleus</location>
    </subcellularLocation>
</comment>
<dbReference type="EMBL" id="NNAY01001642">
    <property type="protein sequence ID" value="OXU23342.1"/>
    <property type="molecule type" value="Genomic_DNA"/>
</dbReference>
<evidence type="ECO:0000256" key="7">
    <source>
        <dbReference type="ARBA" id="ARBA00023242"/>
    </source>
</evidence>
<feature type="compositionally biased region" description="Basic and acidic residues" evidence="9">
    <location>
        <begin position="529"/>
        <end position="549"/>
    </location>
</feature>
<dbReference type="SUPFAM" id="SSF54695">
    <property type="entry name" value="POZ domain"/>
    <property type="match status" value="1"/>
</dbReference>
<dbReference type="PANTHER" id="PTHR23110:SF111">
    <property type="entry name" value="LONGITUDINALS LACKING PROTEIN, ISOFORMS F_I_K_T"/>
    <property type="match status" value="1"/>
</dbReference>
<feature type="region of interest" description="Disordered" evidence="9">
    <location>
        <begin position="355"/>
        <end position="385"/>
    </location>
</feature>
<keyword evidence="12" id="KW-1185">Reference proteome</keyword>
<evidence type="ECO:0000256" key="6">
    <source>
        <dbReference type="ARBA" id="ARBA00023163"/>
    </source>
</evidence>
<feature type="compositionally biased region" description="Polar residues" evidence="9">
    <location>
        <begin position="307"/>
        <end position="316"/>
    </location>
</feature>
<dbReference type="GO" id="GO:0008406">
    <property type="term" value="P:gonad development"/>
    <property type="evidence" value="ECO:0007669"/>
    <property type="project" value="UniProtKB-ARBA"/>
</dbReference>
<accession>A0A232EY58</accession>
<feature type="region of interest" description="Disordered" evidence="9">
    <location>
        <begin position="732"/>
        <end position="764"/>
    </location>
</feature>
<protein>
    <recommendedName>
        <fullName evidence="10">BTB domain-containing protein</fullName>
    </recommendedName>
</protein>
<reference evidence="11 12" key="1">
    <citation type="journal article" date="2017" name="Curr. Biol.">
        <title>The Evolution of Venom by Co-option of Single-Copy Genes.</title>
        <authorList>
            <person name="Martinson E.O."/>
            <person name="Mrinalini"/>
            <person name="Kelkar Y.D."/>
            <person name="Chang C.H."/>
            <person name="Werren J.H."/>
        </authorList>
    </citation>
    <scope>NUCLEOTIDE SEQUENCE [LARGE SCALE GENOMIC DNA]</scope>
    <source>
        <strain evidence="11 12">Alberta</strain>
        <tissue evidence="11">Whole body</tissue>
    </source>
</reference>
<feature type="region of interest" description="Disordered" evidence="9">
    <location>
        <begin position="529"/>
        <end position="600"/>
    </location>
</feature>
<keyword evidence="3" id="KW-0221">Differentiation</keyword>
<gene>
    <name evidence="11" type="ORF">TSAR_014883</name>
</gene>
<evidence type="ECO:0000256" key="4">
    <source>
        <dbReference type="ARBA" id="ARBA00022902"/>
    </source>
</evidence>
<feature type="compositionally biased region" description="Polar residues" evidence="9">
    <location>
        <begin position="370"/>
        <end position="379"/>
    </location>
</feature>
<evidence type="ECO:0000256" key="2">
    <source>
        <dbReference type="ARBA" id="ARBA00022473"/>
    </source>
</evidence>
<feature type="compositionally biased region" description="Basic and acidic residues" evidence="9">
    <location>
        <begin position="570"/>
        <end position="579"/>
    </location>
</feature>
<dbReference type="GO" id="GO:0045476">
    <property type="term" value="P:nurse cell apoptotic process"/>
    <property type="evidence" value="ECO:0007669"/>
    <property type="project" value="UniProtKB-ARBA"/>
</dbReference>
<keyword evidence="5" id="KW-0805">Transcription regulation</keyword>
<feature type="region of interest" description="Disordered" evidence="9">
    <location>
        <begin position="278"/>
        <end position="318"/>
    </location>
</feature>